<feature type="transmembrane region" description="Helical" evidence="1">
    <location>
        <begin position="79"/>
        <end position="100"/>
    </location>
</feature>
<keyword evidence="2" id="KW-1185">Reference proteome</keyword>
<keyword evidence="1" id="KW-0812">Transmembrane</keyword>
<organism evidence="2 3">
    <name type="scientific">Heterorhabditis bacteriophora</name>
    <name type="common">Entomopathogenic nematode worm</name>
    <dbReference type="NCBI Taxonomy" id="37862"/>
    <lineage>
        <taxon>Eukaryota</taxon>
        <taxon>Metazoa</taxon>
        <taxon>Ecdysozoa</taxon>
        <taxon>Nematoda</taxon>
        <taxon>Chromadorea</taxon>
        <taxon>Rhabditida</taxon>
        <taxon>Rhabditina</taxon>
        <taxon>Rhabditomorpha</taxon>
        <taxon>Strongyloidea</taxon>
        <taxon>Heterorhabditidae</taxon>
        <taxon>Heterorhabditis</taxon>
    </lineage>
</organism>
<evidence type="ECO:0000256" key="1">
    <source>
        <dbReference type="SAM" id="Phobius"/>
    </source>
</evidence>
<sequence>MAGDRFRSGVKRRLQILRISCPIRPLDSCATMVLQNSCLSAKVRNRLKWGFRLFVEQTADDRAIHNFHCSWMGFLEPGFASVLFARLSFGCSVGYFWTLLKRSALKC</sequence>
<proteinExistence type="predicted"/>
<reference evidence="3" key="1">
    <citation type="submission" date="2016-11" db="UniProtKB">
        <authorList>
            <consortium name="WormBaseParasite"/>
        </authorList>
    </citation>
    <scope>IDENTIFICATION</scope>
</reference>
<name>A0A1I7WNT9_HETBA</name>
<dbReference type="Proteomes" id="UP000095283">
    <property type="component" value="Unplaced"/>
</dbReference>
<keyword evidence="1" id="KW-1133">Transmembrane helix</keyword>
<keyword evidence="1" id="KW-0472">Membrane</keyword>
<evidence type="ECO:0000313" key="3">
    <source>
        <dbReference type="WBParaSite" id="Hba_06752"/>
    </source>
</evidence>
<dbReference type="WBParaSite" id="Hba_06752">
    <property type="protein sequence ID" value="Hba_06752"/>
    <property type="gene ID" value="Hba_06752"/>
</dbReference>
<protein>
    <submittedName>
        <fullName evidence="3">Uncharacterized protein</fullName>
    </submittedName>
</protein>
<evidence type="ECO:0000313" key="2">
    <source>
        <dbReference type="Proteomes" id="UP000095283"/>
    </source>
</evidence>
<dbReference type="AlphaFoldDB" id="A0A1I7WNT9"/>
<accession>A0A1I7WNT9</accession>